<comment type="caution">
    <text evidence="4">The sequence shown here is derived from an EMBL/GenBank/DDBJ whole genome shotgun (WGS) entry which is preliminary data.</text>
</comment>
<keyword evidence="1" id="KW-0862">Zinc</keyword>
<evidence type="ECO:0000256" key="1">
    <source>
        <dbReference type="PROSITE-ProRule" id="PRU00288"/>
    </source>
</evidence>
<dbReference type="PROSITE" id="PS50115">
    <property type="entry name" value="ARFGAP"/>
    <property type="match status" value="1"/>
</dbReference>
<name>A0ABR3Q4Z3_9TREE</name>
<keyword evidence="1" id="KW-0863">Zinc-finger</keyword>
<dbReference type="SUPFAM" id="SSF57863">
    <property type="entry name" value="ArfGap/RecO-like zinc finger"/>
    <property type="match status" value="1"/>
</dbReference>
<organism evidence="4 5">
    <name type="scientific">Vanrija albida</name>
    <dbReference type="NCBI Taxonomy" id="181172"/>
    <lineage>
        <taxon>Eukaryota</taxon>
        <taxon>Fungi</taxon>
        <taxon>Dikarya</taxon>
        <taxon>Basidiomycota</taxon>
        <taxon>Agaricomycotina</taxon>
        <taxon>Tremellomycetes</taxon>
        <taxon>Trichosporonales</taxon>
        <taxon>Trichosporonaceae</taxon>
        <taxon>Vanrija</taxon>
    </lineage>
</organism>
<feature type="region of interest" description="Disordered" evidence="2">
    <location>
        <begin position="83"/>
        <end position="108"/>
    </location>
</feature>
<evidence type="ECO:0000313" key="4">
    <source>
        <dbReference type="EMBL" id="KAL1409800.1"/>
    </source>
</evidence>
<gene>
    <name evidence="4" type="primary">GTS1</name>
    <name evidence="4" type="ORF">Q8F55_003797</name>
</gene>
<dbReference type="Pfam" id="PF01412">
    <property type="entry name" value="ArfGap"/>
    <property type="match status" value="1"/>
</dbReference>
<keyword evidence="5" id="KW-1185">Reference proteome</keyword>
<evidence type="ECO:0000313" key="5">
    <source>
        <dbReference type="Proteomes" id="UP001565368"/>
    </source>
</evidence>
<dbReference type="PANTHER" id="PTHR45705">
    <property type="entry name" value="FI20236P1"/>
    <property type="match status" value="1"/>
</dbReference>
<dbReference type="PANTHER" id="PTHR45705:SF1">
    <property type="entry name" value="FI20236P1"/>
    <property type="match status" value="1"/>
</dbReference>
<feature type="compositionally biased region" description="Low complexity" evidence="2">
    <location>
        <begin position="168"/>
        <end position="191"/>
    </location>
</feature>
<evidence type="ECO:0000256" key="2">
    <source>
        <dbReference type="SAM" id="MobiDB-lite"/>
    </source>
</evidence>
<dbReference type="RefSeq" id="XP_069209744.1">
    <property type="nucleotide sequence ID" value="XM_069352326.1"/>
</dbReference>
<feature type="compositionally biased region" description="Low complexity" evidence="2">
    <location>
        <begin position="207"/>
        <end position="228"/>
    </location>
</feature>
<dbReference type="InterPro" id="IPR037278">
    <property type="entry name" value="ARFGAP/RecO"/>
</dbReference>
<dbReference type="EMBL" id="JBBXJM010000003">
    <property type="protein sequence ID" value="KAL1409800.1"/>
    <property type="molecule type" value="Genomic_DNA"/>
</dbReference>
<dbReference type="PRINTS" id="PR00405">
    <property type="entry name" value="REVINTRACTNG"/>
</dbReference>
<feature type="region of interest" description="Disordered" evidence="2">
    <location>
        <begin position="160"/>
        <end position="239"/>
    </location>
</feature>
<dbReference type="Gene3D" id="1.10.220.150">
    <property type="entry name" value="Arf GTPase activating protein"/>
    <property type="match status" value="1"/>
</dbReference>
<dbReference type="SMART" id="SM00105">
    <property type="entry name" value="ArfGap"/>
    <property type="match status" value="1"/>
</dbReference>
<keyword evidence="1" id="KW-0479">Metal-binding</keyword>
<evidence type="ECO:0000259" key="3">
    <source>
        <dbReference type="PROSITE" id="PS50115"/>
    </source>
</evidence>
<dbReference type="InterPro" id="IPR038508">
    <property type="entry name" value="ArfGAP_dom_sf"/>
</dbReference>
<dbReference type="InterPro" id="IPR051718">
    <property type="entry name" value="ARF_GTPase-activating"/>
</dbReference>
<dbReference type="Proteomes" id="UP001565368">
    <property type="component" value="Unassembled WGS sequence"/>
</dbReference>
<proteinExistence type="predicted"/>
<accession>A0ABR3Q4Z3</accession>
<protein>
    <submittedName>
        <fullName evidence="4">Protein gts1</fullName>
    </submittedName>
</protein>
<feature type="domain" description="Arf-GAP" evidence="3">
    <location>
        <begin position="8"/>
        <end position="131"/>
    </location>
</feature>
<sequence length="405" mass="43572">MNPQQRIQRQLEDVLKLPGNDRCADCHASSPRWASVNLGIFLCVTCASVHRKMGTHRSRVKSVTLDEWTRDQVQGMKETGNIKSNAVYNPDERKHCPPANTSSDERDSELAKYIRRKYELRAFAAAAAPELATSNAVTSRSMAKEARKGHPEFASVLQNHRAAPAPPASASDRTFSVPSSPARPRPTRSVTGPAWSALEPPAGAGGVSPNSTGSSPSKLSPASAASLNPVPPRSNSISAVSSTAGRLAVSPSFSSMRAPSPTPVQQKPANLLIDLEGSTSSTRPLQVNSFPTVPAWQPQQQQQLAPQQFAQPTLLGQQAFASPVGMPTTNPFFANYVQQPVQSPVLQTPTGYPMQSPGIYSPGLAFPQFPQQQPQQQMSPVGVPVYAQQQAYPQFGQYGTYPVHM</sequence>
<dbReference type="InterPro" id="IPR001164">
    <property type="entry name" value="ArfGAP_dom"/>
</dbReference>
<dbReference type="CDD" id="cd08204">
    <property type="entry name" value="ArfGap"/>
    <property type="match status" value="1"/>
</dbReference>
<reference evidence="4 5" key="1">
    <citation type="submission" date="2023-08" db="EMBL/GenBank/DDBJ databases">
        <title>Annotated Genome Sequence of Vanrija albida AlHP1.</title>
        <authorList>
            <person name="Herzog R."/>
        </authorList>
    </citation>
    <scope>NUCLEOTIDE SEQUENCE [LARGE SCALE GENOMIC DNA]</scope>
    <source>
        <strain evidence="4 5">AlHP1</strain>
    </source>
</reference>
<dbReference type="GeneID" id="95984840"/>